<keyword evidence="13" id="KW-0325">Glycoprotein</keyword>
<evidence type="ECO:0000256" key="9">
    <source>
        <dbReference type="ARBA" id="ARBA00022968"/>
    </source>
</evidence>
<organism evidence="17 18">
    <name type="scientific">Pomacea canaliculata</name>
    <name type="common">Golden apple snail</name>
    <dbReference type="NCBI Taxonomy" id="400727"/>
    <lineage>
        <taxon>Eukaryota</taxon>
        <taxon>Metazoa</taxon>
        <taxon>Spiralia</taxon>
        <taxon>Lophotrochozoa</taxon>
        <taxon>Mollusca</taxon>
        <taxon>Gastropoda</taxon>
        <taxon>Caenogastropoda</taxon>
        <taxon>Architaenioglossa</taxon>
        <taxon>Ampullarioidea</taxon>
        <taxon>Ampullariidae</taxon>
        <taxon>Pomacea</taxon>
    </lineage>
</organism>
<dbReference type="Pfam" id="PF17900">
    <property type="entry name" value="Peptidase_M1_N"/>
    <property type="match status" value="1"/>
</dbReference>
<evidence type="ECO:0000259" key="16">
    <source>
        <dbReference type="Pfam" id="PF17900"/>
    </source>
</evidence>
<feature type="domain" description="Aminopeptidase N-like N-terminal" evidence="16">
    <location>
        <begin position="73"/>
        <end position="269"/>
    </location>
</feature>
<proteinExistence type="inferred from homology"/>
<dbReference type="STRING" id="400727.A0A2T7P2K6"/>
<comment type="cofactor">
    <cofactor evidence="1">
        <name>Zn(2+)</name>
        <dbReference type="ChEBI" id="CHEBI:29105"/>
    </cofactor>
</comment>
<dbReference type="GO" id="GO:0042277">
    <property type="term" value="F:peptide binding"/>
    <property type="evidence" value="ECO:0007669"/>
    <property type="project" value="TreeGrafter"/>
</dbReference>
<gene>
    <name evidence="17" type="ORF">C0Q70_12807</name>
</gene>
<dbReference type="GO" id="GO:0004230">
    <property type="term" value="F:glutamyl aminopeptidase activity"/>
    <property type="evidence" value="ECO:0007669"/>
    <property type="project" value="UniProtKB-EC"/>
</dbReference>
<evidence type="ECO:0000256" key="6">
    <source>
        <dbReference type="ARBA" id="ARBA00022723"/>
    </source>
</evidence>
<dbReference type="GO" id="GO:0005615">
    <property type="term" value="C:extracellular space"/>
    <property type="evidence" value="ECO:0007669"/>
    <property type="project" value="TreeGrafter"/>
</dbReference>
<dbReference type="InterPro" id="IPR014782">
    <property type="entry name" value="Peptidase_M1_dom"/>
</dbReference>
<dbReference type="Pfam" id="PF01433">
    <property type="entry name" value="Peptidase_M1"/>
    <property type="match status" value="1"/>
</dbReference>
<evidence type="ECO:0000256" key="4">
    <source>
        <dbReference type="ARBA" id="ARBA00022670"/>
    </source>
</evidence>
<dbReference type="PANTHER" id="PTHR11533:SF299">
    <property type="entry name" value="AMINOPEPTIDASE"/>
    <property type="match status" value="1"/>
</dbReference>
<dbReference type="Gene3D" id="1.10.390.10">
    <property type="entry name" value="Neutral Protease Domain 2"/>
    <property type="match status" value="1"/>
</dbReference>
<keyword evidence="11" id="KW-0482">Metalloprotease</keyword>
<keyword evidence="9" id="KW-0735">Signal-anchor</keyword>
<dbReference type="InterPro" id="IPR042097">
    <property type="entry name" value="Aminopeptidase_N-like_N_sf"/>
</dbReference>
<dbReference type="FunFam" id="2.60.40.1730:FF:000012">
    <property type="entry name" value="Aminopeptidase N"/>
    <property type="match status" value="1"/>
</dbReference>
<comment type="similarity">
    <text evidence="3">Belongs to the peptidase M1 family.</text>
</comment>
<feature type="domain" description="Peptidase M1 membrane alanine aminopeptidase" evidence="15">
    <location>
        <begin position="287"/>
        <end position="335"/>
    </location>
</feature>
<comment type="subcellular location">
    <subcellularLocation>
        <location evidence="2">Membrane</location>
        <topology evidence="2">Single-pass type II membrane protein</topology>
    </subcellularLocation>
</comment>
<keyword evidence="4" id="KW-0645">Protease</keyword>
<dbReference type="InterPro" id="IPR050344">
    <property type="entry name" value="Peptidase_M1_aminopeptidases"/>
</dbReference>
<keyword evidence="6" id="KW-0479">Metal-binding</keyword>
<dbReference type="GO" id="GO:0070006">
    <property type="term" value="F:metalloaminopeptidase activity"/>
    <property type="evidence" value="ECO:0007669"/>
    <property type="project" value="TreeGrafter"/>
</dbReference>
<evidence type="ECO:0000256" key="10">
    <source>
        <dbReference type="ARBA" id="ARBA00022989"/>
    </source>
</evidence>
<dbReference type="GO" id="GO:0005737">
    <property type="term" value="C:cytoplasm"/>
    <property type="evidence" value="ECO:0007669"/>
    <property type="project" value="TreeGrafter"/>
</dbReference>
<dbReference type="GO" id="GO:0006508">
    <property type="term" value="P:proteolysis"/>
    <property type="evidence" value="ECO:0007669"/>
    <property type="project" value="UniProtKB-KW"/>
</dbReference>
<keyword evidence="12 14" id="KW-0472">Membrane</keyword>
<dbReference type="GO" id="GO:0043171">
    <property type="term" value="P:peptide catabolic process"/>
    <property type="evidence" value="ECO:0007669"/>
    <property type="project" value="TreeGrafter"/>
</dbReference>
<evidence type="ECO:0000259" key="15">
    <source>
        <dbReference type="Pfam" id="PF01433"/>
    </source>
</evidence>
<evidence type="ECO:0000256" key="3">
    <source>
        <dbReference type="ARBA" id="ARBA00010136"/>
    </source>
</evidence>
<dbReference type="InterPro" id="IPR045357">
    <property type="entry name" value="Aminopeptidase_N-like_N"/>
</dbReference>
<dbReference type="InterPro" id="IPR001930">
    <property type="entry name" value="Peptidase_M1"/>
</dbReference>
<name>A0A2T7P2K6_POMCA</name>
<evidence type="ECO:0000256" key="2">
    <source>
        <dbReference type="ARBA" id="ARBA00004606"/>
    </source>
</evidence>
<evidence type="ECO:0000256" key="14">
    <source>
        <dbReference type="SAM" id="Phobius"/>
    </source>
</evidence>
<keyword evidence="8" id="KW-0862">Zinc</keyword>
<comment type="caution">
    <text evidence="17">The sequence shown here is derived from an EMBL/GenBank/DDBJ whole genome shotgun (WGS) entry which is preliminary data.</text>
</comment>
<keyword evidence="7" id="KW-0378">Hydrolase</keyword>
<feature type="transmembrane region" description="Helical" evidence="14">
    <location>
        <begin position="21"/>
        <end position="38"/>
    </location>
</feature>
<dbReference type="OrthoDB" id="10031169at2759"/>
<dbReference type="Proteomes" id="UP000245119">
    <property type="component" value="Linkage Group LG7"/>
</dbReference>
<evidence type="ECO:0000313" key="18">
    <source>
        <dbReference type="Proteomes" id="UP000245119"/>
    </source>
</evidence>
<evidence type="ECO:0000313" key="17">
    <source>
        <dbReference type="EMBL" id="PVD27640.1"/>
    </source>
</evidence>
<evidence type="ECO:0000256" key="13">
    <source>
        <dbReference type="ARBA" id="ARBA00023180"/>
    </source>
</evidence>
<dbReference type="PRINTS" id="PR00756">
    <property type="entry name" value="ALADIPTASE"/>
</dbReference>
<sequence>MPARSGWRNCKNKIGKYKKKITAVVSAILIAVAVFFPLKHFNEEYMKQALNVGTTSSAIASQLIYRLPTALRPLHYDLELIPDIYQANSSNFSFQGTVKIEFVCRNQTSDVILHAVDLTIVELDVQLRSWDPQDDPNILIKSFQISKERETLELHLLRPLQEKYRYLLTVTFRGQITDLFRSMYFSSYQENNQTKYFVSTIFVPNHARLAFPCFDEPAFKARFTLTILRKENFISISNMPRNDTHERIIDGDVWFVDHFLTTPLMSTYLLTFTVCQFNYKEVNSSRGYKYAGMEHWGLVSYSENSMLLSEEMASINDKEAVTRVIAHETAHMVVGTADYGHGG</sequence>
<evidence type="ECO:0000256" key="1">
    <source>
        <dbReference type="ARBA" id="ARBA00001947"/>
    </source>
</evidence>
<evidence type="ECO:0000256" key="7">
    <source>
        <dbReference type="ARBA" id="ARBA00022801"/>
    </source>
</evidence>
<keyword evidence="10 14" id="KW-1133">Transmembrane helix</keyword>
<dbReference type="GO" id="GO:0016020">
    <property type="term" value="C:membrane"/>
    <property type="evidence" value="ECO:0007669"/>
    <property type="project" value="UniProtKB-SubCell"/>
</dbReference>
<dbReference type="SUPFAM" id="SSF63737">
    <property type="entry name" value="Leukotriene A4 hydrolase N-terminal domain"/>
    <property type="match status" value="1"/>
</dbReference>
<keyword evidence="5 14" id="KW-0812">Transmembrane</keyword>
<dbReference type="AlphaFoldDB" id="A0A2T7P2K6"/>
<accession>A0A2T7P2K6</accession>
<keyword evidence="18" id="KW-1185">Reference proteome</keyword>
<dbReference type="SUPFAM" id="SSF55486">
    <property type="entry name" value="Metalloproteases ('zincins'), catalytic domain"/>
    <property type="match status" value="1"/>
</dbReference>
<evidence type="ECO:0000256" key="8">
    <source>
        <dbReference type="ARBA" id="ARBA00022833"/>
    </source>
</evidence>
<evidence type="ECO:0000256" key="11">
    <source>
        <dbReference type="ARBA" id="ARBA00023049"/>
    </source>
</evidence>
<evidence type="ECO:0000256" key="12">
    <source>
        <dbReference type="ARBA" id="ARBA00023136"/>
    </source>
</evidence>
<protein>
    <submittedName>
        <fullName evidence="17">Uncharacterized protein</fullName>
    </submittedName>
</protein>
<reference evidence="17 18" key="1">
    <citation type="submission" date="2018-04" db="EMBL/GenBank/DDBJ databases">
        <title>The genome of golden apple snail Pomacea canaliculata provides insight into stress tolerance and invasive adaptation.</title>
        <authorList>
            <person name="Liu C."/>
            <person name="Liu B."/>
            <person name="Ren Y."/>
            <person name="Zhang Y."/>
            <person name="Wang H."/>
            <person name="Li S."/>
            <person name="Jiang F."/>
            <person name="Yin L."/>
            <person name="Zhang G."/>
            <person name="Qian W."/>
            <person name="Fan W."/>
        </authorList>
    </citation>
    <scope>NUCLEOTIDE SEQUENCE [LARGE SCALE GENOMIC DNA]</scope>
    <source>
        <strain evidence="17">SZHN2017</strain>
        <tissue evidence="17">Muscle</tissue>
    </source>
</reference>
<dbReference type="EMBL" id="PZQS01000007">
    <property type="protein sequence ID" value="PVD27640.1"/>
    <property type="molecule type" value="Genomic_DNA"/>
</dbReference>
<dbReference type="InterPro" id="IPR027268">
    <property type="entry name" value="Peptidase_M4/M1_CTD_sf"/>
</dbReference>
<dbReference type="GO" id="GO:0008270">
    <property type="term" value="F:zinc ion binding"/>
    <property type="evidence" value="ECO:0007669"/>
    <property type="project" value="InterPro"/>
</dbReference>
<evidence type="ECO:0000256" key="5">
    <source>
        <dbReference type="ARBA" id="ARBA00022692"/>
    </source>
</evidence>
<dbReference type="PANTHER" id="PTHR11533">
    <property type="entry name" value="PROTEASE M1 ZINC METALLOPROTEASE"/>
    <property type="match status" value="1"/>
</dbReference>
<dbReference type="Gene3D" id="2.60.40.1730">
    <property type="entry name" value="tricorn interacting facor f3 domain"/>
    <property type="match status" value="1"/>
</dbReference>